<dbReference type="Proteomes" id="UP000467636">
    <property type="component" value="Chromosome"/>
</dbReference>
<reference evidence="2 3" key="1">
    <citation type="journal article" date="2019" name="Emerg. Microbes Infect.">
        <title>Comprehensive subspecies identification of 175 nontuberculous mycobacteria species based on 7547 genomic profiles.</title>
        <authorList>
            <person name="Matsumoto Y."/>
            <person name="Kinjo T."/>
            <person name="Motooka D."/>
            <person name="Nabeya D."/>
            <person name="Jung N."/>
            <person name="Uechi K."/>
            <person name="Horii T."/>
            <person name="Iida T."/>
            <person name="Fujita J."/>
            <person name="Nakamura S."/>
        </authorList>
    </citation>
    <scope>NUCLEOTIDE SEQUENCE [LARGE SCALE GENOMIC DNA]</scope>
    <source>
        <strain evidence="2 3">JCM 12143</strain>
    </source>
</reference>
<feature type="region of interest" description="Disordered" evidence="1">
    <location>
        <begin position="1"/>
        <end position="78"/>
    </location>
</feature>
<evidence type="ECO:0000313" key="2">
    <source>
        <dbReference type="EMBL" id="BBX23129.1"/>
    </source>
</evidence>
<dbReference type="AlphaFoldDB" id="A0AAD1MIK5"/>
<evidence type="ECO:0000256" key="1">
    <source>
        <dbReference type="SAM" id="MobiDB-lite"/>
    </source>
</evidence>
<accession>A0AAD1MIK5</accession>
<name>A0AAD1MIK5_9MYCO</name>
<evidence type="ECO:0000313" key="3">
    <source>
        <dbReference type="Proteomes" id="UP000467636"/>
    </source>
</evidence>
<protein>
    <submittedName>
        <fullName evidence="2">Uncharacterized protein</fullName>
    </submittedName>
</protein>
<feature type="compositionally biased region" description="Polar residues" evidence="1">
    <location>
        <begin position="1"/>
        <end position="19"/>
    </location>
</feature>
<gene>
    <name evidence="2" type="ORF">MTER_25400</name>
</gene>
<sequence length="78" mass="8495">MTSDRTGTQPNPRGSQADRSNPFGAAARRGSQCWSEFGWGGGLEPRDHRDKDPADGGRYRARVQDRARAGAPGGRRIK</sequence>
<organism evidence="2 3">
    <name type="scientific">Mycolicibacter terrae</name>
    <dbReference type="NCBI Taxonomy" id="1788"/>
    <lineage>
        <taxon>Bacteria</taxon>
        <taxon>Bacillati</taxon>
        <taxon>Actinomycetota</taxon>
        <taxon>Actinomycetes</taxon>
        <taxon>Mycobacteriales</taxon>
        <taxon>Mycobacteriaceae</taxon>
        <taxon>Mycolicibacter</taxon>
    </lineage>
</organism>
<proteinExistence type="predicted"/>
<dbReference type="EMBL" id="AP022564">
    <property type="protein sequence ID" value="BBX23129.1"/>
    <property type="molecule type" value="Genomic_DNA"/>
</dbReference>
<feature type="compositionally biased region" description="Basic and acidic residues" evidence="1">
    <location>
        <begin position="44"/>
        <end position="68"/>
    </location>
</feature>
<keyword evidence="3" id="KW-1185">Reference proteome</keyword>